<evidence type="ECO:0000313" key="1">
    <source>
        <dbReference type="EMBL" id="KAF5734609.1"/>
    </source>
</evidence>
<keyword evidence="2" id="KW-1185">Reference proteome</keyword>
<comment type="caution">
    <text evidence="1">The sequence shown here is derived from an EMBL/GenBank/DDBJ whole genome shotgun (WGS) entry which is preliminary data.</text>
</comment>
<dbReference type="AlphaFoldDB" id="A0A7J7CKP2"/>
<dbReference type="PANTHER" id="PTHR12309">
    <property type="entry name" value="SEC61 GAMMA SUBUNIT"/>
    <property type="match status" value="1"/>
</dbReference>
<dbReference type="EMBL" id="JAAARO010000015">
    <property type="protein sequence ID" value="KAF5734609.1"/>
    <property type="molecule type" value="Genomic_DNA"/>
</dbReference>
<accession>A0A7J7CKP2</accession>
<protein>
    <submittedName>
        <fullName evidence="1">SecE/sec61-gamma protein transport protein</fullName>
    </submittedName>
</protein>
<dbReference type="Proteomes" id="UP000593562">
    <property type="component" value="Unassembled WGS sequence"/>
</dbReference>
<organism evidence="1 2">
    <name type="scientific">Tripterygium wilfordii</name>
    <name type="common">Thunder God vine</name>
    <dbReference type="NCBI Taxonomy" id="458696"/>
    <lineage>
        <taxon>Eukaryota</taxon>
        <taxon>Viridiplantae</taxon>
        <taxon>Streptophyta</taxon>
        <taxon>Embryophyta</taxon>
        <taxon>Tracheophyta</taxon>
        <taxon>Spermatophyta</taxon>
        <taxon>Magnoliopsida</taxon>
        <taxon>eudicotyledons</taxon>
        <taxon>Gunneridae</taxon>
        <taxon>Pentapetalae</taxon>
        <taxon>rosids</taxon>
        <taxon>fabids</taxon>
        <taxon>Celastrales</taxon>
        <taxon>Celastraceae</taxon>
        <taxon>Tripterygium</taxon>
    </lineage>
</organism>
<dbReference type="Gene3D" id="1.20.5.820">
    <property type="entry name" value="Preprotein translocase SecE subunit"/>
    <property type="match status" value="1"/>
</dbReference>
<gene>
    <name evidence="1" type="ORF">HS088_TW15G00101</name>
</gene>
<reference evidence="1 2" key="1">
    <citation type="journal article" date="2020" name="Nat. Commun.">
        <title>Genome of Tripterygium wilfordii and identification of cytochrome P450 involved in triptolide biosynthesis.</title>
        <authorList>
            <person name="Tu L."/>
            <person name="Su P."/>
            <person name="Zhang Z."/>
            <person name="Gao L."/>
            <person name="Wang J."/>
            <person name="Hu T."/>
            <person name="Zhou J."/>
            <person name="Zhang Y."/>
            <person name="Zhao Y."/>
            <person name="Liu Y."/>
            <person name="Song Y."/>
            <person name="Tong Y."/>
            <person name="Lu Y."/>
            <person name="Yang J."/>
            <person name="Xu C."/>
            <person name="Jia M."/>
            <person name="Peters R.J."/>
            <person name="Huang L."/>
            <person name="Gao W."/>
        </authorList>
    </citation>
    <scope>NUCLEOTIDE SEQUENCE [LARGE SCALE GENOMIC DNA]</scope>
    <source>
        <strain evidence="2">cv. XIE 37</strain>
        <tissue evidence="1">Leaf</tissue>
    </source>
</reference>
<proteinExistence type="predicted"/>
<evidence type="ECO:0000313" key="2">
    <source>
        <dbReference type="Proteomes" id="UP000593562"/>
    </source>
</evidence>
<dbReference type="InterPro" id="IPR023391">
    <property type="entry name" value="Prot_translocase_SecE_dom_sf"/>
</dbReference>
<dbReference type="InParanoid" id="A0A7J7CKP2"/>
<name>A0A7J7CKP2_TRIWF</name>
<sequence>MDAIESVFNPLREFAKDRVHLAKRCLPPARSRRHHEAGFPYSDRVRGMGLLGFFVKLIFIPVNDTIVGSR</sequence>